<organism evidence="1">
    <name type="scientific">Eucalyptus grandis</name>
    <name type="common">Flooded gum</name>
    <dbReference type="NCBI Taxonomy" id="71139"/>
    <lineage>
        <taxon>Eukaryota</taxon>
        <taxon>Viridiplantae</taxon>
        <taxon>Streptophyta</taxon>
        <taxon>Embryophyta</taxon>
        <taxon>Tracheophyta</taxon>
        <taxon>Spermatophyta</taxon>
        <taxon>Magnoliopsida</taxon>
        <taxon>eudicotyledons</taxon>
        <taxon>Gunneridae</taxon>
        <taxon>Pentapetalae</taxon>
        <taxon>rosids</taxon>
        <taxon>malvids</taxon>
        <taxon>Myrtales</taxon>
        <taxon>Myrtaceae</taxon>
        <taxon>Myrtoideae</taxon>
        <taxon>Eucalypteae</taxon>
        <taxon>Eucalyptus</taxon>
    </lineage>
</organism>
<evidence type="ECO:0000313" key="1">
    <source>
        <dbReference type="EMBL" id="KCW86356.1"/>
    </source>
</evidence>
<dbReference type="AlphaFoldDB" id="A0A059D7G7"/>
<gene>
    <name evidence="1" type="ORF">EUGRSUZ_B03040</name>
</gene>
<protein>
    <submittedName>
        <fullName evidence="1">Uncharacterized protein</fullName>
    </submittedName>
</protein>
<dbReference type="InParanoid" id="A0A059D7G7"/>
<sequence>MSLSKLKLSSFSFHVAMKYYRINGSNPLLLAIQKAEADFPYIFSLGAKETKKFSRCNHVKKQLKTQVALHKNSSSQLYETT</sequence>
<accession>A0A059D7G7</accession>
<dbReference type="EMBL" id="KK198754">
    <property type="protein sequence ID" value="KCW86356.1"/>
    <property type="molecule type" value="Genomic_DNA"/>
</dbReference>
<name>A0A059D7G7_EUCGR</name>
<proteinExistence type="predicted"/>
<dbReference type="Gramene" id="KCW86356">
    <property type="protein sequence ID" value="KCW86356"/>
    <property type="gene ID" value="EUGRSUZ_B03040"/>
</dbReference>
<reference evidence="1" key="1">
    <citation type="submission" date="2013-07" db="EMBL/GenBank/DDBJ databases">
        <title>The genome of Eucalyptus grandis.</title>
        <authorList>
            <person name="Schmutz J."/>
            <person name="Hayes R."/>
            <person name="Myburg A."/>
            <person name="Tuskan G."/>
            <person name="Grattapaglia D."/>
            <person name="Rokhsar D.S."/>
        </authorList>
    </citation>
    <scope>NUCLEOTIDE SEQUENCE</scope>
    <source>
        <tissue evidence="1">Leaf extractions</tissue>
    </source>
</reference>